<proteinExistence type="predicted"/>
<dbReference type="AlphaFoldDB" id="A0A0C2MJ04"/>
<evidence type="ECO:0000313" key="2">
    <source>
        <dbReference type="Proteomes" id="UP000031668"/>
    </source>
</evidence>
<name>A0A0C2MJ04_THEKT</name>
<comment type="caution">
    <text evidence="1">The sequence shown here is derived from an EMBL/GenBank/DDBJ whole genome shotgun (WGS) entry which is preliminary data.</text>
</comment>
<keyword evidence="2" id="KW-1185">Reference proteome</keyword>
<sequence length="105" mass="11975">MDSIWNTESEDYGFQECFGCSSRSLITLGYCFHPFCIDIDKYHHVLIAVDVQSRFLFSYKLIVGLCSNDDNDIIRPSAAMCSPETCLISSRTLEDPESLLYVFLL</sequence>
<accession>A0A0C2MJ04</accession>
<protein>
    <submittedName>
        <fullName evidence="1">Uncharacterized protein</fullName>
    </submittedName>
</protein>
<reference evidence="1 2" key="1">
    <citation type="journal article" date="2014" name="Genome Biol. Evol.">
        <title>The genome of the myxosporean Thelohanellus kitauei shows adaptations to nutrient acquisition within its fish host.</title>
        <authorList>
            <person name="Yang Y."/>
            <person name="Xiong J."/>
            <person name="Zhou Z."/>
            <person name="Huo F."/>
            <person name="Miao W."/>
            <person name="Ran C."/>
            <person name="Liu Y."/>
            <person name="Zhang J."/>
            <person name="Feng J."/>
            <person name="Wang M."/>
            <person name="Wang M."/>
            <person name="Wang L."/>
            <person name="Yao B."/>
        </authorList>
    </citation>
    <scope>NUCLEOTIDE SEQUENCE [LARGE SCALE GENOMIC DNA]</scope>
    <source>
        <strain evidence="1">Wuqing</strain>
    </source>
</reference>
<dbReference type="EMBL" id="JWZT01004328">
    <property type="protein sequence ID" value="KII64340.1"/>
    <property type="molecule type" value="Genomic_DNA"/>
</dbReference>
<organism evidence="1 2">
    <name type="scientific">Thelohanellus kitauei</name>
    <name type="common">Myxosporean</name>
    <dbReference type="NCBI Taxonomy" id="669202"/>
    <lineage>
        <taxon>Eukaryota</taxon>
        <taxon>Metazoa</taxon>
        <taxon>Cnidaria</taxon>
        <taxon>Myxozoa</taxon>
        <taxon>Myxosporea</taxon>
        <taxon>Bivalvulida</taxon>
        <taxon>Platysporina</taxon>
        <taxon>Myxobolidae</taxon>
        <taxon>Thelohanellus</taxon>
    </lineage>
</organism>
<evidence type="ECO:0000313" key="1">
    <source>
        <dbReference type="EMBL" id="KII64340.1"/>
    </source>
</evidence>
<dbReference type="Proteomes" id="UP000031668">
    <property type="component" value="Unassembled WGS sequence"/>
</dbReference>
<gene>
    <name evidence="1" type="ORF">RF11_01144</name>
</gene>